<evidence type="ECO:0000256" key="8">
    <source>
        <dbReference type="ARBA" id="ARBA00023136"/>
    </source>
</evidence>
<protein>
    <submittedName>
        <fullName evidence="12">ABC transporter</fullName>
    </submittedName>
</protein>
<dbReference type="GO" id="GO:0005524">
    <property type="term" value="F:ATP binding"/>
    <property type="evidence" value="ECO:0007669"/>
    <property type="project" value="UniProtKB-KW"/>
</dbReference>
<evidence type="ECO:0000259" key="11">
    <source>
        <dbReference type="PROSITE" id="PS50929"/>
    </source>
</evidence>
<keyword evidence="3" id="KW-1003">Cell membrane</keyword>
<dbReference type="InterPro" id="IPR011527">
    <property type="entry name" value="ABC1_TM_dom"/>
</dbReference>
<comment type="subcellular location">
    <subcellularLocation>
        <location evidence="1">Cell membrane</location>
        <topology evidence="1">Multi-pass membrane protein</topology>
    </subcellularLocation>
</comment>
<keyword evidence="7 9" id="KW-1133">Transmembrane helix</keyword>
<dbReference type="PROSITE" id="PS00211">
    <property type="entry name" value="ABC_TRANSPORTER_1"/>
    <property type="match status" value="1"/>
</dbReference>
<evidence type="ECO:0000256" key="1">
    <source>
        <dbReference type="ARBA" id="ARBA00004651"/>
    </source>
</evidence>
<keyword evidence="13" id="KW-1185">Reference proteome</keyword>
<sequence length="547" mass="62352">MSEDRWPARGLLMLVIAFDLLIVYRYTRLSYWQKDFYDVLTNYDVDAFYQRLLELAVIATAGIMLDAARTYTAQYLEIRWRNWMTDVFLGRWFYGRAYYRFERGHGADNPDQRIAEDLRLMASNTLELGLGLLSNIVTLASFAVIVWGLSGTLSLALGGTTLEVPGYIFWAAVLYAVAGSWAMEKIGGRMVTIDYTQQQREADFRVLLVRVREYAEQIAFYRGEKAEETRLRDSFQAIRANWREIMTYTKRITIADSFYTEVGAIVPTLLVGPRYFAHQMTFGDYMQLGQAFMRVRVSLSWFIYKYKELALLRSVYRRLVEFERVLAHPSDARTLLEPAPDATAIEVRGLRLRLPDGSALGDTLDWRIAPGERWLIRGPSGVGKSTLLRALAGLWPHGSGEIAMPAGREMFLPQQSYLPVGSLRACLCYPGDAQRFSVDECIAVLHAVRLEALAGELDAYDNWAKRLSPGEQQRLAFARVLLHKPVWLFLDEATASLDPRNEALLYRLLIERLPGLTLVSVAHRESLAVFHTKVLELADERARIADL</sequence>
<dbReference type="Pfam" id="PF06472">
    <property type="entry name" value="ABC_membrane_2"/>
    <property type="match status" value="1"/>
</dbReference>
<dbReference type="AlphaFoldDB" id="N6Y368"/>
<evidence type="ECO:0000313" key="12">
    <source>
        <dbReference type="EMBL" id="ENO85980.1"/>
    </source>
</evidence>
<dbReference type="GO" id="GO:0005886">
    <property type="term" value="C:plasma membrane"/>
    <property type="evidence" value="ECO:0007669"/>
    <property type="project" value="UniProtKB-SubCell"/>
</dbReference>
<dbReference type="PROSITE" id="PS50929">
    <property type="entry name" value="ABC_TM1F"/>
    <property type="match status" value="1"/>
</dbReference>
<keyword evidence="4 9" id="KW-0812">Transmembrane</keyword>
<keyword evidence="6" id="KW-0067">ATP-binding</keyword>
<keyword evidence="8 9" id="KW-0472">Membrane</keyword>
<dbReference type="SUPFAM" id="SSF52540">
    <property type="entry name" value="P-loop containing nucleoside triphosphate hydrolases"/>
    <property type="match status" value="1"/>
</dbReference>
<comment type="caution">
    <text evidence="12">The sequence shown here is derived from an EMBL/GenBank/DDBJ whole genome shotgun (WGS) entry which is preliminary data.</text>
</comment>
<dbReference type="PROSITE" id="PS50893">
    <property type="entry name" value="ABC_TRANSPORTER_2"/>
    <property type="match status" value="1"/>
</dbReference>
<dbReference type="Pfam" id="PF00005">
    <property type="entry name" value="ABC_tran"/>
    <property type="match status" value="1"/>
</dbReference>
<dbReference type="GO" id="GO:0016887">
    <property type="term" value="F:ATP hydrolysis activity"/>
    <property type="evidence" value="ECO:0007669"/>
    <property type="project" value="InterPro"/>
</dbReference>
<dbReference type="OrthoDB" id="9810134at2"/>
<proteinExistence type="predicted"/>
<dbReference type="Gene3D" id="1.20.1560.10">
    <property type="entry name" value="ABC transporter type 1, transmembrane domain"/>
    <property type="match status" value="1"/>
</dbReference>
<dbReference type="InterPro" id="IPR036640">
    <property type="entry name" value="ABC1_TM_sf"/>
</dbReference>
<dbReference type="Gene3D" id="3.40.50.300">
    <property type="entry name" value="P-loop containing nucleotide triphosphate hydrolases"/>
    <property type="match status" value="1"/>
</dbReference>
<dbReference type="SUPFAM" id="SSF90123">
    <property type="entry name" value="ABC transporter transmembrane region"/>
    <property type="match status" value="1"/>
</dbReference>
<feature type="domain" description="ABC transmembrane type-1" evidence="11">
    <location>
        <begin position="29"/>
        <end position="311"/>
    </location>
</feature>
<dbReference type="CDD" id="cd03223">
    <property type="entry name" value="ABCD_peroxisomal_ALDP"/>
    <property type="match status" value="1"/>
</dbReference>
<feature type="transmembrane region" description="Helical" evidence="9">
    <location>
        <begin position="6"/>
        <end position="24"/>
    </location>
</feature>
<evidence type="ECO:0000256" key="7">
    <source>
        <dbReference type="ARBA" id="ARBA00022989"/>
    </source>
</evidence>
<dbReference type="GO" id="GO:0140359">
    <property type="term" value="F:ABC-type transporter activity"/>
    <property type="evidence" value="ECO:0007669"/>
    <property type="project" value="InterPro"/>
</dbReference>
<dbReference type="Proteomes" id="UP000013232">
    <property type="component" value="Unassembled WGS sequence"/>
</dbReference>
<dbReference type="EMBL" id="AMXE01000063">
    <property type="protein sequence ID" value="ENO85980.1"/>
    <property type="molecule type" value="Genomic_DNA"/>
</dbReference>
<feature type="domain" description="ABC transporter" evidence="10">
    <location>
        <begin position="345"/>
        <end position="547"/>
    </location>
</feature>
<evidence type="ECO:0000256" key="3">
    <source>
        <dbReference type="ARBA" id="ARBA00022475"/>
    </source>
</evidence>
<feature type="transmembrane region" description="Helical" evidence="9">
    <location>
        <begin position="128"/>
        <end position="147"/>
    </location>
</feature>
<evidence type="ECO:0000256" key="4">
    <source>
        <dbReference type="ARBA" id="ARBA00022692"/>
    </source>
</evidence>
<evidence type="ECO:0000256" key="6">
    <source>
        <dbReference type="ARBA" id="ARBA00022840"/>
    </source>
</evidence>
<dbReference type="InterPro" id="IPR027417">
    <property type="entry name" value="P-loop_NTPase"/>
</dbReference>
<dbReference type="InterPro" id="IPR017871">
    <property type="entry name" value="ABC_transporter-like_CS"/>
</dbReference>
<dbReference type="InterPro" id="IPR050835">
    <property type="entry name" value="ABC_transporter_sub-D"/>
</dbReference>
<evidence type="ECO:0000256" key="9">
    <source>
        <dbReference type="SAM" id="Phobius"/>
    </source>
</evidence>
<dbReference type="eggNOG" id="COG4178">
    <property type="taxonomic scope" value="Bacteria"/>
</dbReference>
<keyword evidence="2" id="KW-0813">Transport</keyword>
<reference evidence="12 13" key="1">
    <citation type="submission" date="2012-09" db="EMBL/GenBank/DDBJ databases">
        <title>Draft Genome Sequences of 6 Strains from Genus Thauera.</title>
        <authorList>
            <person name="Liu B."/>
            <person name="Shapleigh J.P."/>
            <person name="Frostegard A.H."/>
        </authorList>
    </citation>
    <scope>NUCLEOTIDE SEQUENCE [LARGE SCALE GENOMIC DNA]</scope>
    <source>
        <strain evidence="13">47Lol / DSM 12138</strain>
    </source>
</reference>
<dbReference type="InterPro" id="IPR003593">
    <property type="entry name" value="AAA+_ATPase"/>
</dbReference>
<evidence type="ECO:0000256" key="5">
    <source>
        <dbReference type="ARBA" id="ARBA00022741"/>
    </source>
</evidence>
<dbReference type="PANTHER" id="PTHR11384:SF59">
    <property type="entry name" value="LYSOSOMAL COBALAMIN TRANSPORTER ABCD4"/>
    <property type="match status" value="1"/>
</dbReference>
<gene>
    <name evidence="12" type="ORF">C666_14320</name>
</gene>
<evidence type="ECO:0000256" key="2">
    <source>
        <dbReference type="ARBA" id="ARBA00022448"/>
    </source>
</evidence>
<dbReference type="STRING" id="1123367.GCA_000621305_03129"/>
<evidence type="ECO:0000259" key="10">
    <source>
        <dbReference type="PROSITE" id="PS50893"/>
    </source>
</evidence>
<dbReference type="SMART" id="SM00382">
    <property type="entry name" value="AAA"/>
    <property type="match status" value="1"/>
</dbReference>
<name>N6Y368_THAL4</name>
<dbReference type="PANTHER" id="PTHR11384">
    <property type="entry name" value="ATP-BINDING CASSETTE, SUB-FAMILY D MEMBER"/>
    <property type="match status" value="1"/>
</dbReference>
<feature type="transmembrane region" description="Helical" evidence="9">
    <location>
        <begin position="167"/>
        <end position="183"/>
    </location>
</feature>
<accession>N6Y368</accession>
<dbReference type="InterPro" id="IPR003439">
    <property type="entry name" value="ABC_transporter-like_ATP-bd"/>
</dbReference>
<organism evidence="12 13">
    <name type="scientific">Thauera linaloolentis (strain DSM 12138 / JCM 21573 / CCUG 41526 / CIP 105981 / IAM 15112 / NBRC 102519 / 47Lol)</name>
    <dbReference type="NCBI Taxonomy" id="1123367"/>
    <lineage>
        <taxon>Bacteria</taxon>
        <taxon>Pseudomonadati</taxon>
        <taxon>Pseudomonadota</taxon>
        <taxon>Betaproteobacteria</taxon>
        <taxon>Rhodocyclales</taxon>
        <taxon>Zoogloeaceae</taxon>
        <taxon>Thauera</taxon>
    </lineage>
</organism>
<keyword evidence="5" id="KW-0547">Nucleotide-binding</keyword>
<evidence type="ECO:0000313" key="13">
    <source>
        <dbReference type="Proteomes" id="UP000013232"/>
    </source>
</evidence>